<dbReference type="InterPro" id="IPR036513">
    <property type="entry name" value="STAS_dom_sf"/>
</dbReference>
<protein>
    <recommendedName>
        <fullName evidence="2">Anti-sigma factor antagonist</fullName>
    </recommendedName>
</protein>
<dbReference type="SUPFAM" id="SSF52091">
    <property type="entry name" value="SpoIIaa-like"/>
    <property type="match status" value="1"/>
</dbReference>
<evidence type="ECO:0000313" key="5">
    <source>
        <dbReference type="Proteomes" id="UP001209854"/>
    </source>
</evidence>
<accession>A0ABT3MXL6</accession>
<keyword evidence="5" id="KW-1185">Reference proteome</keyword>
<evidence type="ECO:0000259" key="3">
    <source>
        <dbReference type="PROSITE" id="PS50801"/>
    </source>
</evidence>
<feature type="domain" description="STAS" evidence="3">
    <location>
        <begin position="3"/>
        <end position="111"/>
    </location>
</feature>
<dbReference type="PANTHER" id="PTHR33495">
    <property type="entry name" value="ANTI-SIGMA FACTOR ANTAGONIST TM_1081-RELATED-RELATED"/>
    <property type="match status" value="1"/>
</dbReference>
<dbReference type="NCBIfam" id="TIGR00377">
    <property type="entry name" value="ant_ant_sig"/>
    <property type="match status" value="1"/>
</dbReference>
<reference evidence="4 5" key="1">
    <citation type="submission" date="2022-10" db="EMBL/GenBank/DDBJ databases">
        <title>High-quality genome sequences of two octocoral-associated bacteria, Endozoicomonas euniceicola EF212 and Endozoicomonas gorgoniicola PS125.</title>
        <authorList>
            <person name="Chiou Y.-J."/>
            <person name="Chen Y.-H."/>
        </authorList>
    </citation>
    <scope>NUCLEOTIDE SEQUENCE [LARGE SCALE GENOMIC DNA]</scope>
    <source>
        <strain evidence="4 5">PS125</strain>
    </source>
</reference>
<proteinExistence type="inferred from homology"/>
<dbReference type="PANTHER" id="PTHR33495:SF2">
    <property type="entry name" value="ANTI-SIGMA FACTOR ANTAGONIST TM_1081-RELATED"/>
    <property type="match status" value="1"/>
</dbReference>
<name>A0ABT3MXL6_9GAMM</name>
<comment type="caution">
    <text evidence="4">The sequence shown here is derived from an EMBL/GenBank/DDBJ whole genome shotgun (WGS) entry which is preliminary data.</text>
</comment>
<gene>
    <name evidence="4" type="ORF">NX722_16165</name>
</gene>
<dbReference type="Gene3D" id="3.30.750.24">
    <property type="entry name" value="STAS domain"/>
    <property type="match status" value="1"/>
</dbReference>
<evidence type="ECO:0000313" key="4">
    <source>
        <dbReference type="EMBL" id="MCW7554126.1"/>
    </source>
</evidence>
<evidence type="ECO:0000256" key="2">
    <source>
        <dbReference type="RuleBase" id="RU003749"/>
    </source>
</evidence>
<dbReference type="InterPro" id="IPR002645">
    <property type="entry name" value="STAS_dom"/>
</dbReference>
<comment type="similarity">
    <text evidence="1 2">Belongs to the anti-sigma-factor antagonist family.</text>
</comment>
<dbReference type="EMBL" id="JAPFCC010000001">
    <property type="protein sequence ID" value="MCW7554126.1"/>
    <property type="molecule type" value="Genomic_DNA"/>
</dbReference>
<dbReference type="Pfam" id="PF01740">
    <property type="entry name" value="STAS"/>
    <property type="match status" value="1"/>
</dbReference>
<organism evidence="4 5">
    <name type="scientific">Endozoicomonas gorgoniicola</name>
    <dbReference type="NCBI Taxonomy" id="1234144"/>
    <lineage>
        <taxon>Bacteria</taxon>
        <taxon>Pseudomonadati</taxon>
        <taxon>Pseudomonadota</taxon>
        <taxon>Gammaproteobacteria</taxon>
        <taxon>Oceanospirillales</taxon>
        <taxon>Endozoicomonadaceae</taxon>
        <taxon>Endozoicomonas</taxon>
    </lineage>
</organism>
<dbReference type="CDD" id="cd07043">
    <property type="entry name" value="STAS_anti-anti-sigma_factors"/>
    <property type="match status" value="1"/>
</dbReference>
<dbReference type="PROSITE" id="PS50801">
    <property type="entry name" value="STAS"/>
    <property type="match status" value="1"/>
</dbReference>
<dbReference type="InterPro" id="IPR003658">
    <property type="entry name" value="Anti-sigma_ant"/>
</dbReference>
<evidence type="ECO:0000256" key="1">
    <source>
        <dbReference type="ARBA" id="ARBA00009013"/>
    </source>
</evidence>
<dbReference type="RefSeq" id="WP_262563861.1">
    <property type="nucleotide sequence ID" value="NZ_JAPFCC010000001.1"/>
</dbReference>
<sequence length="121" mass="13262">MALSINLEDHYNYTLVEIEGKVDASSAQMLDRALESATFEGNRHLILDCSHLSSISSEGLRVLMNARTQLARFHSLTLCNVSSAIASLFRLCGITRYIQVVGGVDEAEALLYEKDTGLGKL</sequence>
<dbReference type="Proteomes" id="UP001209854">
    <property type="component" value="Unassembled WGS sequence"/>
</dbReference>